<evidence type="ECO:0000313" key="2">
    <source>
        <dbReference type="EnsemblMetazoa" id="HelroP179674"/>
    </source>
</evidence>
<protein>
    <submittedName>
        <fullName evidence="1 2">Uncharacterized protein</fullName>
    </submittedName>
</protein>
<gene>
    <name evidence="2" type="primary">20207406</name>
    <name evidence="1" type="ORF">HELRODRAFT_179674</name>
</gene>
<dbReference type="EnsemblMetazoa" id="HelroT179674">
    <property type="protein sequence ID" value="HelroP179674"/>
    <property type="gene ID" value="HelroG179674"/>
</dbReference>
<reference evidence="2" key="3">
    <citation type="submission" date="2015-06" db="UniProtKB">
        <authorList>
            <consortium name="EnsemblMetazoa"/>
        </authorList>
    </citation>
    <scope>IDENTIFICATION</scope>
</reference>
<evidence type="ECO:0000313" key="1">
    <source>
        <dbReference type="EMBL" id="ESN95089.1"/>
    </source>
</evidence>
<dbReference type="GeneID" id="20207406"/>
<dbReference type="RefSeq" id="XP_009026744.1">
    <property type="nucleotide sequence ID" value="XM_009028496.1"/>
</dbReference>
<dbReference type="EMBL" id="KB097542">
    <property type="protein sequence ID" value="ESN95089.1"/>
    <property type="molecule type" value="Genomic_DNA"/>
</dbReference>
<dbReference type="Proteomes" id="UP000015101">
    <property type="component" value="Unassembled WGS sequence"/>
</dbReference>
<name>T1FF07_HELRO</name>
<dbReference type="AlphaFoldDB" id="T1FF07"/>
<accession>T1FF07</accession>
<dbReference type="KEGG" id="hro:HELRODRAFT_179674"/>
<sequence>MFFNRAEPVSSMHPIEKLPTGDAKFLGSIVYPAAYLPRFIYFRRTSPGHERLILQKFDLCPRSGFENISNVAVVNKTDAAATVSLQNSMLPNDKNDFLVCCFQKAAISVVKDPVGLIADGGNFRPDSHPSFPWAMRRSLAWDVTFHHTMAKRYISFTSVEAGTAPTNFYTGKHHLIYVTCC</sequence>
<dbReference type="CTD" id="20207406"/>
<proteinExistence type="predicted"/>
<reference evidence="1 3" key="2">
    <citation type="journal article" date="2013" name="Nature">
        <title>Insights into bilaterian evolution from three spiralian genomes.</title>
        <authorList>
            <person name="Simakov O."/>
            <person name="Marletaz F."/>
            <person name="Cho S.J."/>
            <person name="Edsinger-Gonzales E."/>
            <person name="Havlak P."/>
            <person name="Hellsten U."/>
            <person name="Kuo D.H."/>
            <person name="Larsson T."/>
            <person name="Lv J."/>
            <person name="Arendt D."/>
            <person name="Savage R."/>
            <person name="Osoegawa K."/>
            <person name="de Jong P."/>
            <person name="Grimwood J."/>
            <person name="Chapman J.A."/>
            <person name="Shapiro H."/>
            <person name="Aerts A."/>
            <person name="Otillar R.P."/>
            <person name="Terry A.Y."/>
            <person name="Boore J.L."/>
            <person name="Grigoriev I.V."/>
            <person name="Lindberg D.R."/>
            <person name="Seaver E.C."/>
            <person name="Weisblat D.A."/>
            <person name="Putnam N.H."/>
            <person name="Rokhsar D.S."/>
        </authorList>
    </citation>
    <scope>NUCLEOTIDE SEQUENCE</scope>
</reference>
<evidence type="ECO:0000313" key="3">
    <source>
        <dbReference type="Proteomes" id="UP000015101"/>
    </source>
</evidence>
<organism evidence="2 3">
    <name type="scientific">Helobdella robusta</name>
    <name type="common">Californian leech</name>
    <dbReference type="NCBI Taxonomy" id="6412"/>
    <lineage>
        <taxon>Eukaryota</taxon>
        <taxon>Metazoa</taxon>
        <taxon>Spiralia</taxon>
        <taxon>Lophotrochozoa</taxon>
        <taxon>Annelida</taxon>
        <taxon>Clitellata</taxon>
        <taxon>Hirudinea</taxon>
        <taxon>Rhynchobdellida</taxon>
        <taxon>Glossiphoniidae</taxon>
        <taxon>Helobdella</taxon>
    </lineage>
</organism>
<dbReference type="HOGENOM" id="CLU_1490604_0_0_1"/>
<dbReference type="OrthoDB" id="2016582at2759"/>
<dbReference type="InParanoid" id="T1FF07"/>
<keyword evidence="3" id="KW-1185">Reference proteome</keyword>
<dbReference type="EMBL" id="AMQM01006913">
    <property type="status" value="NOT_ANNOTATED_CDS"/>
    <property type="molecule type" value="Genomic_DNA"/>
</dbReference>
<reference evidence="3" key="1">
    <citation type="submission" date="2012-12" db="EMBL/GenBank/DDBJ databases">
        <authorList>
            <person name="Hellsten U."/>
            <person name="Grimwood J."/>
            <person name="Chapman J.A."/>
            <person name="Shapiro H."/>
            <person name="Aerts A."/>
            <person name="Otillar R.P."/>
            <person name="Terry A.Y."/>
            <person name="Boore J.L."/>
            <person name="Simakov O."/>
            <person name="Marletaz F."/>
            <person name="Cho S.-J."/>
            <person name="Edsinger-Gonzales E."/>
            <person name="Havlak P."/>
            <person name="Kuo D.-H."/>
            <person name="Larsson T."/>
            <person name="Lv J."/>
            <person name="Arendt D."/>
            <person name="Savage R."/>
            <person name="Osoegawa K."/>
            <person name="de Jong P."/>
            <person name="Lindberg D.R."/>
            <person name="Seaver E.C."/>
            <person name="Weisblat D.A."/>
            <person name="Putnam N.H."/>
            <person name="Grigoriev I.V."/>
            <person name="Rokhsar D.S."/>
        </authorList>
    </citation>
    <scope>NUCLEOTIDE SEQUENCE</scope>
</reference>